<keyword evidence="4 6" id="KW-0808">Transferase</keyword>
<evidence type="ECO:0000256" key="3">
    <source>
        <dbReference type="ARBA" id="ARBA00022603"/>
    </source>
</evidence>
<dbReference type="NCBIfam" id="NF007023">
    <property type="entry name" value="PRK09489.1"/>
    <property type="match status" value="1"/>
</dbReference>
<accession>A0AAJ5PTU2</accession>
<proteinExistence type="inferred from homology"/>
<dbReference type="InterPro" id="IPR029063">
    <property type="entry name" value="SAM-dependent_MTases_sf"/>
</dbReference>
<sequence>MITISIFSVLNTFKKRRNNLILIFSKNSQLILRNRKIFRTKRVFFSGNIKDNLPMHLSTNQTKINFQKYNDYINFQKKNNTKNINVYNELLVSEQMTQNCDTIIYYWPKSKSEAKFQLINIMSCFPIGTKIFIVGDNSSGVKSAPLILKKWLDLKKIDNAKHCILIFGFLKKKIKFTIKDFFKTHIWKDFSIKSLPGVFGYKKIDEGSKLLASTFSENINGKILDIGSGTGFLSVCLLYSSPKANLTLTDNSVTALECSKETLYTNKLKGDVIISDLYSNIFNKFDLIISNPPFHEDLSVNFDITKKIISYSIRYLRKKGELRFVTNICFNYDFLLNKIFKTYSVMKKNNKFKVYQAFLK</sequence>
<name>A0AAJ5PTU2_9GAMM</name>
<keyword evidence="2 6" id="KW-0698">rRNA processing</keyword>
<dbReference type="GO" id="GO:0052914">
    <property type="term" value="F:16S rRNA (guanine(1207)-N(2))-methyltransferase activity"/>
    <property type="evidence" value="ECO:0007669"/>
    <property type="project" value="UniProtKB-EC"/>
</dbReference>
<comment type="subcellular location">
    <subcellularLocation>
        <location evidence="6">Cytoplasm</location>
    </subcellularLocation>
</comment>
<dbReference type="Pfam" id="PF08468">
    <property type="entry name" value="MTS_N"/>
    <property type="match status" value="1"/>
</dbReference>
<dbReference type="HAMAP" id="MF_01862">
    <property type="entry name" value="16SrRNA_methyltr_C"/>
    <property type="match status" value="1"/>
</dbReference>
<feature type="domain" description="Methyltransferase small" evidence="7">
    <location>
        <begin position="190"/>
        <end position="356"/>
    </location>
</feature>
<dbReference type="EMBL" id="CP113406">
    <property type="protein sequence ID" value="WAI18714.1"/>
    <property type="molecule type" value="Genomic_DNA"/>
</dbReference>
<comment type="catalytic activity">
    <reaction evidence="6">
        <text>guanosine(1207) in 16S rRNA + S-adenosyl-L-methionine = N(2)-methylguanosine(1207) in 16S rRNA + S-adenosyl-L-homocysteine + H(+)</text>
        <dbReference type="Rhea" id="RHEA:42736"/>
        <dbReference type="Rhea" id="RHEA-COMP:10213"/>
        <dbReference type="Rhea" id="RHEA-COMP:10214"/>
        <dbReference type="ChEBI" id="CHEBI:15378"/>
        <dbReference type="ChEBI" id="CHEBI:57856"/>
        <dbReference type="ChEBI" id="CHEBI:59789"/>
        <dbReference type="ChEBI" id="CHEBI:74269"/>
        <dbReference type="ChEBI" id="CHEBI:74481"/>
        <dbReference type="EC" id="2.1.1.172"/>
    </reaction>
</comment>
<keyword evidence="5 6" id="KW-0949">S-adenosyl-L-methionine</keyword>
<dbReference type="InterPro" id="IPR046977">
    <property type="entry name" value="RsmC/RlmG"/>
</dbReference>
<evidence type="ECO:0000256" key="1">
    <source>
        <dbReference type="ARBA" id="ARBA00022490"/>
    </source>
</evidence>
<comment type="subunit">
    <text evidence="6">Monomer.</text>
</comment>
<dbReference type="SUPFAM" id="SSF53335">
    <property type="entry name" value="S-adenosyl-L-methionine-dependent methyltransferases"/>
    <property type="match status" value="1"/>
</dbReference>
<comment type="function">
    <text evidence="6">Specifically methylates the guanine in position 1207 of 16S rRNA in the 30S particle.</text>
</comment>
<protein>
    <recommendedName>
        <fullName evidence="6">Ribosomal RNA small subunit methyltransferase C</fullName>
        <ecNumber evidence="6">2.1.1.172</ecNumber>
    </recommendedName>
    <alternativeName>
        <fullName evidence="6">16S rRNA m2G1207 methyltransferase</fullName>
    </alternativeName>
    <alternativeName>
        <fullName evidence="6">rRNA (guanine-N(2)-)-methyltransferase RsmC</fullName>
    </alternativeName>
</protein>
<comment type="similarity">
    <text evidence="6">Belongs to the methyltransferase superfamily. RsmC family.</text>
</comment>
<dbReference type="Pfam" id="PF05175">
    <property type="entry name" value="MTS"/>
    <property type="match status" value="1"/>
</dbReference>
<dbReference type="InterPro" id="IPR007848">
    <property type="entry name" value="Small_mtfrase_dom"/>
</dbReference>
<keyword evidence="3 6" id="KW-0489">Methyltransferase</keyword>
<keyword evidence="1 6" id="KW-0963">Cytoplasm</keyword>
<feature type="domain" description="Methyltransferase small N-terminal" evidence="8">
    <location>
        <begin position="28"/>
        <end position="184"/>
    </location>
</feature>
<dbReference type="PROSITE" id="PS00092">
    <property type="entry name" value="N6_MTASE"/>
    <property type="match status" value="1"/>
</dbReference>
<evidence type="ECO:0000259" key="7">
    <source>
        <dbReference type="Pfam" id="PF05175"/>
    </source>
</evidence>
<dbReference type="EC" id="2.1.1.172" evidence="6"/>
<evidence type="ECO:0000313" key="10">
    <source>
        <dbReference type="Proteomes" id="UP001163440"/>
    </source>
</evidence>
<dbReference type="InterPro" id="IPR013675">
    <property type="entry name" value="Mtase_sm_N"/>
</dbReference>
<evidence type="ECO:0000256" key="6">
    <source>
        <dbReference type="HAMAP-Rule" id="MF_01862"/>
    </source>
</evidence>
<dbReference type="InterPro" id="IPR002052">
    <property type="entry name" value="DNA_methylase_N6_adenine_CS"/>
</dbReference>
<dbReference type="PANTHER" id="PTHR47816:SF4">
    <property type="entry name" value="RIBOSOMAL RNA SMALL SUBUNIT METHYLTRANSFERASE C"/>
    <property type="match status" value="1"/>
</dbReference>
<dbReference type="GO" id="GO:0003676">
    <property type="term" value="F:nucleic acid binding"/>
    <property type="evidence" value="ECO:0007669"/>
    <property type="project" value="InterPro"/>
</dbReference>
<evidence type="ECO:0000259" key="8">
    <source>
        <dbReference type="Pfam" id="PF08468"/>
    </source>
</evidence>
<dbReference type="Gene3D" id="3.40.50.150">
    <property type="entry name" value="Vaccinia Virus protein VP39"/>
    <property type="match status" value="2"/>
</dbReference>
<reference evidence="9" key="1">
    <citation type="submission" date="2022-11" db="EMBL/GenBank/DDBJ databases">
        <title>The whole genome sequencing of pests is an important tool to study the evolution of the plant-insect interaction and insecticide resistance.</title>
        <authorList>
            <person name="Kananovich Y."/>
        </authorList>
    </citation>
    <scope>NUCLEOTIDE SEQUENCE</scope>
    <source>
        <strain evidence="9">BSU_Bre_2018</strain>
    </source>
</reference>
<evidence type="ECO:0000256" key="2">
    <source>
        <dbReference type="ARBA" id="ARBA00022552"/>
    </source>
</evidence>
<dbReference type="GO" id="GO:0005737">
    <property type="term" value="C:cytoplasm"/>
    <property type="evidence" value="ECO:0007669"/>
    <property type="project" value="UniProtKB-SubCell"/>
</dbReference>
<evidence type="ECO:0000313" key="9">
    <source>
        <dbReference type="EMBL" id="WAI18714.1"/>
    </source>
</evidence>
<dbReference type="InterPro" id="IPR023543">
    <property type="entry name" value="rRNA_ssu_MeTfrase_C"/>
</dbReference>
<dbReference type="Proteomes" id="UP001163440">
    <property type="component" value="Chromosome"/>
</dbReference>
<dbReference type="AlphaFoldDB" id="A0AAJ5PTU2"/>
<dbReference type="CDD" id="cd02440">
    <property type="entry name" value="AdoMet_MTases"/>
    <property type="match status" value="1"/>
</dbReference>
<dbReference type="PANTHER" id="PTHR47816">
    <property type="entry name" value="RIBOSOMAL RNA SMALL SUBUNIT METHYLTRANSFERASE C"/>
    <property type="match status" value="1"/>
</dbReference>
<organism evidence="9 10">
    <name type="scientific">Buchnera aphidicola</name>
    <name type="common">Brevicoryne brassicae</name>
    <dbReference type="NCBI Taxonomy" id="911343"/>
    <lineage>
        <taxon>Bacteria</taxon>
        <taxon>Pseudomonadati</taxon>
        <taxon>Pseudomonadota</taxon>
        <taxon>Gammaproteobacteria</taxon>
        <taxon>Enterobacterales</taxon>
        <taxon>Erwiniaceae</taxon>
        <taxon>Buchnera</taxon>
    </lineage>
</organism>
<gene>
    <name evidence="6 9" type="primary">rsmC</name>
    <name evidence="9" type="ORF">OW720_01695</name>
</gene>
<evidence type="ECO:0000256" key="4">
    <source>
        <dbReference type="ARBA" id="ARBA00022679"/>
    </source>
</evidence>
<evidence type="ECO:0000256" key="5">
    <source>
        <dbReference type="ARBA" id="ARBA00022691"/>
    </source>
</evidence>